<keyword evidence="5" id="KW-0812">Transmembrane</keyword>
<feature type="domain" description="Methyl-accepting transducer" evidence="6">
    <location>
        <begin position="265"/>
        <end position="480"/>
    </location>
</feature>
<dbReference type="Pfam" id="PF00672">
    <property type="entry name" value="HAMP"/>
    <property type="match status" value="1"/>
</dbReference>
<keyword evidence="3" id="KW-0807">Transducer</keyword>
<sequence>MRLSIKLKLAGVFLAVLLVSGGGQMVALRDLDQIRASLDDIVHTKVKQVEMTYQLIENRLKTQREIRNYLLSRTKEERRAIDDRLATASAGSEQAFAALEASADAETRARLAEVQEAKERLARIDEKAIEMARMGLGYEGFTIVVTQGREQWLAMETRLSALLAHHTQQLTDASAEAQRQQEISRLTVLGAFLANILLVAAAGSWIVVTLSTGLKRALRLSERVAAGDLSQTEPQSQRDEIGDLIASLNGMVTKLRTVVNDVARSTRTVAAGADEMSSTAVKLSQGAAEQASATLQASSSMEEMTANIKQSAQNAADTESRARQSALAAHECGTTMVEAVEAVRTISQKIGIVQEIARQTDLLALNAAVEAARAGEHGRGFAVVAAEVRKLAERSRAAATEISVLSAATVEAAQTAGGRLSQLVPDIEETARLVLEISTSAQEQAAGVAQVNTAIQQLDQVTQSNSTASEQLSATAGQLAGQAEQLRTAIGFFTTDRGPEVAPSHESLPTAQLPTRSELPRRSTKSRPVTQSPGGFQFDLDGNGDDLDADFRRHATDHAA</sequence>
<keyword evidence="5" id="KW-0472">Membrane</keyword>
<evidence type="ECO:0000256" key="2">
    <source>
        <dbReference type="ARBA" id="ARBA00029447"/>
    </source>
</evidence>
<dbReference type="InterPro" id="IPR003660">
    <property type="entry name" value="HAMP_dom"/>
</dbReference>
<accession>A0AAX1UQT3</accession>
<evidence type="ECO:0000256" key="3">
    <source>
        <dbReference type="PROSITE-ProRule" id="PRU00284"/>
    </source>
</evidence>
<organism evidence="8 9">
    <name type="scientific">Cereibacter sphaeroides</name>
    <name type="common">Rhodobacter sphaeroides</name>
    <dbReference type="NCBI Taxonomy" id="1063"/>
    <lineage>
        <taxon>Bacteria</taxon>
        <taxon>Pseudomonadati</taxon>
        <taxon>Pseudomonadota</taxon>
        <taxon>Alphaproteobacteria</taxon>
        <taxon>Rhodobacterales</taxon>
        <taxon>Paracoccaceae</taxon>
        <taxon>Cereibacter</taxon>
    </lineage>
</organism>
<dbReference type="GO" id="GO:0007165">
    <property type="term" value="P:signal transduction"/>
    <property type="evidence" value="ECO:0007669"/>
    <property type="project" value="UniProtKB-KW"/>
</dbReference>
<dbReference type="CDD" id="cd06225">
    <property type="entry name" value="HAMP"/>
    <property type="match status" value="1"/>
</dbReference>
<dbReference type="SMART" id="SM00283">
    <property type="entry name" value="MA"/>
    <property type="match status" value="1"/>
</dbReference>
<keyword evidence="1" id="KW-0145">Chemotaxis</keyword>
<dbReference type="PROSITE" id="PS50111">
    <property type="entry name" value="CHEMOTAXIS_TRANSDUC_2"/>
    <property type="match status" value="1"/>
</dbReference>
<comment type="similarity">
    <text evidence="2">Belongs to the methyl-accepting chemotaxis (MCP) protein family.</text>
</comment>
<dbReference type="SMART" id="SM00304">
    <property type="entry name" value="HAMP"/>
    <property type="match status" value="1"/>
</dbReference>
<dbReference type="GO" id="GO:0006935">
    <property type="term" value="P:chemotaxis"/>
    <property type="evidence" value="ECO:0007669"/>
    <property type="project" value="UniProtKB-KW"/>
</dbReference>
<dbReference type="Pfam" id="PF00015">
    <property type="entry name" value="MCPsignal"/>
    <property type="match status" value="1"/>
</dbReference>
<protein>
    <submittedName>
        <fullName evidence="8">Methyl-accepting chemotaxis protein</fullName>
    </submittedName>
</protein>
<dbReference type="PROSITE" id="PS50885">
    <property type="entry name" value="HAMP"/>
    <property type="match status" value="1"/>
</dbReference>
<evidence type="ECO:0000313" key="8">
    <source>
        <dbReference type="EMBL" id="RHZ98032.1"/>
    </source>
</evidence>
<dbReference type="GO" id="GO:0004888">
    <property type="term" value="F:transmembrane signaling receptor activity"/>
    <property type="evidence" value="ECO:0007669"/>
    <property type="project" value="InterPro"/>
</dbReference>
<comment type="caution">
    <text evidence="8">The sequence shown here is derived from an EMBL/GenBank/DDBJ whole genome shotgun (WGS) entry which is preliminary data.</text>
</comment>
<dbReference type="PANTHER" id="PTHR43531:SF11">
    <property type="entry name" value="METHYL-ACCEPTING CHEMOTAXIS PROTEIN 3"/>
    <property type="match status" value="1"/>
</dbReference>
<evidence type="ECO:0000259" key="6">
    <source>
        <dbReference type="PROSITE" id="PS50111"/>
    </source>
</evidence>
<reference evidence="8 9" key="1">
    <citation type="submission" date="2018-08" db="EMBL/GenBank/DDBJ databases">
        <title>Draft genome sequence of Rhodobacter sphaeroides FY.</title>
        <authorList>
            <person name="Rayyan A."/>
            <person name="Meyer T.E."/>
            <person name="Kyndt J.A."/>
        </authorList>
    </citation>
    <scope>NUCLEOTIDE SEQUENCE [LARGE SCALE GENOMIC DNA]</scope>
    <source>
        <strain evidence="8 9">FY</strain>
    </source>
</reference>
<evidence type="ECO:0000256" key="1">
    <source>
        <dbReference type="ARBA" id="ARBA00022500"/>
    </source>
</evidence>
<name>A0AAX1UQT3_CERSP</name>
<evidence type="ECO:0000313" key="9">
    <source>
        <dbReference type="Proteomes" id="UP000266305"/>
    </source>
</evidence>
<dbReference type="SUPFAM" id="SSF58104">
    <property type="entry name" value="Methyl-accepting chemotaxis protein (MCP) signaling domain"/>
    <property type="match status" value="1"/>
</dbReference>
<dbReference type="Pfam" id="PF12729">
    <property type="entry name" value="4HB_MCP_1"/>
    <property type="match status" value="1"/>
</dbReference>
<dbReference type="Gene3D" id="1.10.287.950">
    <property type="entry name" value="Methyl-accepting chemotaxis protein"/>
    <property type="match status" value="1"/>
</dbReference>
<feature type="transmembrane region" description="Helical" evidence="5">
    <location>
        <begin position="188"/>
        <end position="210"/>
    </location>
</feature>
<dbReference type="GO" id="GO:0005886">
    <property type="term" value="C:plasma membrane"/>
    <property type="evidence" value="ECO:0007669"/>
    <property type="project" value="TreeGrafter"/>
</dbReference>
<feature type="compositionally biased region" description="Basic and acidic residues" evidence="4">
    <location>
        <begin position="549"/>
        <end position="560"/>
    </location>
</feature>
<dbReference type="InterPro" id="IPR024478">
    <property type="entry name" value="HlyB_4HB_MCP"/>
</dbReference>
<dbReference type="AlphaFoldDB" id="A0AAX1UQT3"/>
<dbReference type="RefSeq" id="WP_118999194.1">
    <property type="nucleotide sequence ID" value="NZ_QWGP01000002.1"/>
</dbReference>
<evidence type="ECO:0000259" key="7">
    <source>
        <dbReference type="PROSITE" id="PS50885"/>
    </source>
</evidence>
<dbReference type="InterPro" id="IPR051310">
    <property type="entry name" value="MCP_chemotaxis"/>
</dbReference>
<dbReference type="InterPro" id="IPR004089">
    <property type="entry name" value="MCPsignal_dom"/>
</dbReference>
<proteinExistence type="inferred from homology"/>
<gene>
    <name evidence="8" type="ORF">D1114_02130</name>
</gene>
<keyword evidence="5" id="KW-1133">Transmembrane helix</keyword>
<dbReference type="PRINTS" id="PR00260">
    <property type="entry name" value="CHEMTRNSDUCR"/>
</dbReference>
<feature type="domain" description="HAMP" evidence="7">
    <location>
        <begin position="208"/>
        <end position="260"/>
    </location>
</feature>
<dbReference type="PANTHER" id="PTHR43531">
    <property type="entry name" value="PROTEIN ICFG"/>
    <property type="match status" value="1"/>
</dbReference>
<dbReference type="EMBL" id="QWGP01000002">
    <property type="protein sequence ID" value="RHZ98032.1"/>
    <property type="molecule type" value="Genomic_DNA"/>
</dbReference>
<feature type="region of interest" description="Disordered" evidence="4">
    <location>
        <begin position="495"/>
        <end position="560"/>
    </location>
</feature>
<dbReference type="InterPro" id="IPR004090">
    <property type="entry name" value="Chemotax_Me-accpt_rcpt"/>
</dbReference>
<evidence type="ECO:0000256" key="5">
    <source>
        <dbReference type="SAM" id="Phobius"/>
    </source>
</evidence>
<dbReference type="Proteomes" id="UP000266305">
    <property type="component" value="Unassembled WGS sequence"/>
</dbReference>
<evidence type="ECO:0000256" key="4">
    <source>
        <dbReference type="SAM" id="MobiDB-lite"/>
    </source>
</evidence>